<dbReference type="AlphaFoldDB" id="A0A849C5J1"/>
<accession>A0A849C5J1</accession>
<name>A0A849C5J1_9NOCA</name>
<dbReference type="EMBL" id="JABELX010000006">
    <property type="protein sequence ID" value="NNH71680.1"/>
    <property type="molecule type" value="Genomic_DNA"/>
</dbReference>
<evidence type="ECO:0000313" key="2">
    <source>
        <dbReference type="Proteomes" id="UP000586827"/>
    </source>
</evidence>
<keyword evidence="2" id="KW-1185">Reference proteome</keyword>
<comment type="caution">
    <text evidence="1">The sequence shown here is derived from an EMBL/GenBank/DDBJ whole genome shotgun (WGS) entry which is preliminary data.</text>
</comment>
<dbReference type="Proteomes" id="UP000586827">
    <property type="component" value="Unassembled WGS sequence"/>
</dbReference>
<gene>
    <name evidence="1" type="ORF">HLB23_17735</name>
</gene>
<organism evidence="1 2">
    <name type="scientific">Nocardia uniformis</name>
    <dbReference type="NCBI Taxonomy" id="53432"/>
    <lineage>
        <taxon>Bacteria</taxon>
        <taxon>Bacillati</taxon>
        <taxon>Actinomycetota</taxon>
        <taxon>Actinomycetes</taxon>
        <taxon>Mycobacteriales</taxon>
        <taxon>Nocardiaceae</taxon>
        <taxon>Nocardia</taxon>
    </lineage>
</organism>
<dbReference type="InterPro" id="IPR024495">
    <property type="entry name" value="DUF2771"/>
</dbReference>
<sequence length="191" mass="20422">MSKPNARTIVALVGAALLVFVAAVATVVGFAVRGADKPEPAITAYAHGKAITIEPFMYCNVQMQDCQVLPKDDEAQLPIELSCPEGKDCRIGQSSELDVPAGYPLQLSLPKSIVNSPWVAVAYYGMPDGNVMPQRLSHRDFDEGTAAITIPSAAELPLLGVEMQLPILARDMTTGEEGYLPHAAWSVRTAD</sequence>
<dbReference type="Pfam" id="PF10969">
    <property type="entry name" value="DUF2771"/>
    <property type="match status" value="1"/>
</dbReference>
<reference evidence="1 2" key="1">
    <citation type="submission" date="2020-05" db="EMBL/GenBank/DDBJ databases">
        <title>MicrobeNet Type strains.</title>
        <authorList>
            <person name="Nicholson A.C."/>
        </authorList>
    </citation>
    <scope>NUCLEOTIDE SEQUENCE [LARGE SCALE GENOMIC DNA]</scope>
    <source>
        <strain evidence="1 2">JCM 3224</strain>
    </source>
</reference>
<protein>
    <submittedName>
        <fullName evidence="1">DUF2771 domain-containing protein</fullName>
    </submittedName>
</protein>
<proteinExistence type="predicted"/>
<evidence type="ECO:0000313" key="1">
    <source>
        <dbReference type="EMBL" id="NNH71680.1"/>
    </source>
</evidence>
<dbReference type="RefSeq" id="WP_067519725.1">
    <property type="nucleotide sequence ID" value="NZ_JABELX010000006.1"/>
</dbReference>